<protein>
    <submittedName>
        <fullName evidence="2">Uncharacterized protein</fullName>
    </submittedName>
</protein>
<evidence type="ECO:0000313" key="2">
    <source>
        <dbReference type="EMBL" id="MBB5791413.1"/>
    </source>
</evidence>
<name>A0A7W9LPH1_9ACTN</name>
<feature type="compositionally biased region" description="Acidic residues" evidence="1">
    <location>
        <begin position="59"/>
        <end position="69"/>
    </location>
</feature>
<reference evidence="2 3" key="1">
    <citation type="submission" date="2020-08" db="EMBL/GenBank/DDBJ databases">
        <title>Sequencing the genomes of 1000 actinobacteria strains.</title>
        <authorList>
            <person name="Klenk H.-P."/>
        </authorList>
    </citation>
    <scope>NUCLEOTIDE SEQUENCE [LARGE SCALE GENOMIC DNA]</scope>
    <source>
        <strain evidence="2 3">DSM 102122</strain>
    </source>
</reference>
<comment type="caution">
    <text evidence="2">The sequence shown here is derived from an EMBL/GenBank/DDBJ whole genome shotgun (WGS) entry which is preliminary data.</text>
</comment>
<dbReference type="AlphaFoldDB" id="A0A7W9LPH1"/>
<sequence length="69" mass="7429">MRELTDDGGTGDAQVDEAVRTLETLDGLPVHEHAAVYERVHQVLQDRLTGEPDAHDDQEAADGFGDGEG</sequence>
<keyword evidence="3" id="KW-1185">Reference proteome</keyword>
<organism evidence="2 3">
    <name type="scientific">Jiangella mangrovi</name>
    <dbReference type="NCBI Taxonomy" id="1524084"/>
    <lineage>
        <taxon>Bacteria</taxon>
        <taxon>Bacillati</taxon>
        <taxon>Actinomycetota</taxon>
        <taxon>Actinomycetes</taxon>
        <taxon>Jiangellales</taxon>
        <taxon>Jiangellaceae</taxon>
        <taxon>Jiangella</taxon>
    </lineage>
</organism>
<feature type="region of interest" description="Disordered" evidence="1">
    <location>
        <begin position="46"/>
        <end position="69"/>
    </location>
</feature>
<evidence type="ECO:0000313" key="3">
    <source>
        <dbReference type="Proteomes" id="UP000542813"/>
    </source>
</evidence>
<accession>A0A7W9LPH1</accession>
<dbReference type="Proteomes" id="UP000542813">
    <property type="component" value="Unassembled WGS sequence"/>
</dbReference>
<proteinExistence type="predicted"/>
<gene>
    <name evidence="2" type="ORF">HD601_005988</name>
</gene>
<evidence type="ECO:0000256" key="1">
    <source>
        <dbReference type="SAM" id="MobiDB-lite"/>
    </source>
</evidence>
<dbReference type="EMBL" id="JACHMM010000001">
    <property type="protein sequence ID" value="MBB5791413.1"/>
    <property type="molecule type" value="Genomic_DNA"/>
</dbReference>
<feature type="compositionally biased region" description="Basic and acidic residues" evidence="1">
    <location>
        <begin position="48"/>
        <end position="58"/>
    </location>
</feature>
<dbReference type="RefSeq" id="WP_184828170.1">
    <property type="nucleotide sequence ID" value="NZ_JACHMM010000001.1"/>
</dbReference>